<dbReference type="Proteomes" id="UP000319671">
    <property type="component" value="Unassembled WGS sequence"/>
</dbReference>
<dbReference type="InterPro" id="IPR016007">
    <property type="entry name" value="Alpha_rhamnosid"/>
</dbReference>
<name>A0A561E0I0_9BACI</name>
<dbReference type="InterPro" id="IPR035396">
    <property type="entry name" value="Bac_rhamnosid6H"/>
</dbReference>
<evidence type="ECO:0000256" key="1">
    <source>
        <dbReference type="ARBA" id="ARBA00001445"/>
    </source>
</evidence>
<dbReference type="InterPro" id="IPR008902">
    <property type="entry name" value="Rhamnosid_concanavalin"/>
</dbReference>
<dbReference type="InterPro" id="IPR008928">
    <property type="entry name" value="6-hairpin_glycosidase_sf"/>
</dbReference>
<feature type="domain" description="Alpha-L-rhamnosidase six-hairpin glycosidase" evidence="6">
    <location>
        <begin position="406"/>
        <end position="755"/>
    </location>
</feature>
<dbReference type="EC" id="3.2.1.40" evidence="2"/>
<feature type="domain" description="Alpha-L-rhamnosidase concanavalin-like" evidence="4">
    <location>
        <begin position="305"/>
        <end position="402"/>
    </location>
</feature>
<dbReference type="Pfam" id="PF05592">
    <property type="entry name" value="Bac_rhamnosid"/>
    <property type="match status" value="1"/>
</dbReference>
<evidence type="ECO:0000313" key="8">
    <source>
        <dbReference type="EMBL" id="TWE09148.1"/>
    </source>
</evidence>
<accession>A0A561E0I0</accession>
<evidence type="ECO:0000259" key="6">
    <source>
        <dbReference type="Pfam" id="PF17389"/>
    </source>
</evidence>
<evidence type="ECO:0000313" key="9">
    <source>
        <dbReference type="Proteomes" id="UP000319671"/>
    </source>
</evidence>
<dbReference type="Pfam" id="PF17389">
    <property type="entry name" value="Bac_rhamnosid6H"/>
    <property type="match status" value="1"/>
</dbReference>
<dbReference type="SUPFAM" id="SSF48208">
    <property type="entry name" value="Six-hairpin glycosidases"/>
    <property type="match status" value="1"/>
</dbReference>
<feature type="domain" description="Alpha-L-rhamnosidase C-terminal" evidence="7">
    <location>
        <begin position="757"/>
        <end position="828"/>
    </location>
</feature>
<proteinExistence type="predicted"/>
<dbReference type="AlphaFoldDB" id="A0A561E0I0"/>
<dbReference type="InterPro" id="IPR013783">
    <property type="entry name" value="Ig-like_fold"/>
</dbReference>
<sequence>MKIKNMKTNRITNPLGFDLGKPRLSFVTYDTTAKKQTAAQIQVALDEKFTDIVFDSGESLAIDSLAFELPIKLKPCTRYFWRVTVWADNGEVAASDTAWFETAKLAEPWEAKWITPDFDKEIHPVFVRDFDLLKEVVSARAYVCGLGLYEIEINGEKAGDEYLTPNFNAYDKWLQYQTYDITDLVRTGQNSVEVSLGNGLYKGRFGFEGGETEVYGDQFALLCEIVLNHADGTTTIIHSDDSWAARKSKILFSGLYDGEIYDAIFTDGTSYNVKMLDSGYDRLKARLSLPVVVKEELKPIEVFNTPAGETVLDMGQNMVGWVQFRTNATKGSEIVLQYAELLQEGNFYQDNLRTAKAEFRYISNGEESTVRPHFTYYGFRYVKVSGWNGEVNKDDFTGCVLYSDMDQTGGLETSNPLVNRLFLNALWGQKGNFLDVPTDCPQRDERMGWTGDAQVFSGTAAFNMDTYAFFSKYGYDLAKEQSSLNGMVPMVVPMATVKGGGSSAWGEAATVIPWNVYLHYGDKAILEQQFESMKGWVDFIKRADEASGSKRLWTTGFHFGDWLALDGEDPNSPMGGTEIAFISSAYYCYSSMLVAKAAKVLGKEEIACEYELLSNEVRAAVQAEYFTSTGRLALNNQTALVVALFMDLVPDEHRNRLAKDLRERLKKDRNHLKTGFVGTPYLCRVLSENGNNDLAYTLLLNKDYPSWLYAVTMGATTIWERWNSVLPDGKISGTDMNSLNHYAYGSIVEWMYRNVAGINPVEDQPGFRHVRLAPQPDYRLKYANARLDTAAGLYESQWELNEEGQLKFKFVIPFNATATVELPDAKLENVLMNGRSFNDLEVSANQSGKQVQVELNSGTWEFSYTPEVAYLKYYSTHLPLSELLGNEEVKHVLADTVPQTAAFPQEMIANIGHQSLRELSHMPFLPISAEVLDELDVKLNEIKVIVQ</sequence>
<dbReference type="Gene3D" id="1.50.10.10">
    <property type="match status" value="1"/>
</dbReference>
<dbReference type="PANTHER" id="PTHR33307:SF6">
    <property type="entry name" value="ALPHA-RHAMNOSIDASE (EUROFUNG)-RELATED"/>
    <property type="match status" value="1"/>
</dbReference>
<keyword evidence="3" id="KW-0378">Hydrolase</keyword>
<dbReference type="Gene3D" id="2.60.420.10">
    <property type="entry name" value="Maltose phosphorylase, domain 3"/>
    <property type="match status" value="1"/>
</dbReference>
<dbReference type="EMBL" id="VIVN01000001">
    <property type="protein sequence ID" value="TWE09148.1"/>
    <property type="molecule type" value="Genomic_DNA"/>
</dbReference>
<dbReference type="PIRSF" id="PIRSF010631">
    <property type="entry name" value="A-rhamnsds"/>
    <property type="match status" value="1"/>
</dbReference>
<dbReference type="Gene3D" id="2.60.120.260">
    <property type="entry name" value="Galactose-binding domain-like"/>
    <property type="match status" value="2"/>
</dbReference>
<comment type="caution">
    <text evidence="8">The sequence shown here is derived from an EMBL/GenBank/DDBJ whole genome shotgun (WGS) entry which is preliminary data.</text>
</comment>
<dbReference type="Pfam" id="PF17390">
    <property type="entry name" value="Bac_rhamnosid_C"/>
    <property type="match status" value="1"/>
</dbReference>
<comment type="catalytic activity">
    <reaction evidence="1">
        <text>Hydrolysis of terminal non-reducing alpha-L-rhamnose residues in alpha-L-rhamnosides.</text>
        <dbReference type="EC" id="3.2.1.40"/>
    </reaction>
</comment>
<evidence type="ECO:0000256" key="3">
    <source>
        <dbReference type="ARBA" id="ARBA00022801"/>
    </source>
</evidence>
<dbReference type="GO" id="GO:0005975">
    <property type="term" value="P:carbohydrate metabolic process"/>
    <property type="evidence" value="ECO:0007669"/>
    <property type="project" value="InterPro"/>
</dbReference>
<evidence type="ECO:0000259" key="7">
    <source>
        <dbReference type="Pfam" id="PF17390"/>
    </source>
</evidence>
<dbReference type="PANTHER" id="PTHR33307">
    <property type="entry name" value="ALPHA-RHAMNOSIDASE (EUROFUNG)"/>
    <property type="match status" value="1"/>
</dbReference>
<feature type="domain" description="Bacterial alpha-L-rhamnosidase N-terminal" evidence="5">
    <location>
        <begin position="134"/>
        <end position="264"/>
    </location>
</feature>
<protein>
    <recommendedName>
        <fullName evidence="2">alpha-L-rhamnosidase</fullName>
        <ecNumber evidence="2">3.2.1.40</ecNumber>
    </recommendedName>
</protein>
<evidence type="ECO:0000259" key="4">
    <source>
        <dbReference type="Pfam" id="PF05592"/>
    </source>
</evidence>
<dbReference type="InterPro" id="IPR035398">
    <property type="entry name" value="Bac_rhamnosid_C"/>
</dbReference>
<dbReference type="RefSeq" id="WP_144562745.1">
    <property type="nucleotide sequence ID" value="NZ_VIVN01000001.1"/>
</dbReference>
<dbReference type="Pfam" id="PF25788">
    <property type="entry name" value="Ig_Rha78A_N"/>
    <property type="match status" value="1"/>
</dbReference>
<dbReference type="GO" id="GO:0030596">
    <property type="term" value="F:alpha-L-rhamnosidase activity"/>
    <property type="evidence" value="ECO:0007669"/>
    <property type="project" value="UniProtKB-EC"/>
</dbReference>
<dbReference type="InterPro" id="IPR012341">
    <property type="entry name" value="6hp_glycosidase-like_sf"/>
</dbReference>
<reference evidence="8 9" key="1">
    <citation type="submission" date="2019-06" db="EMBL/GenBank/DDBJ databases">
        <title>Sorghum-associated microbial communities from plants grown in Nebraska, USA.</title>
        <authorList>
            <person name="Schachtman D."/>
        </authorList>
    </citation>
    <scope>NUCLEOTIDE SEQUENCE [LARGE SCALE GENOMIC DNA]</scope>
    <source>
        <strain evidence="8 9">2482</strain>
    </source>
</reference>
<organism evidence="8 9">
    <name type="scientific">Neobacillus bataviensis</name>
    <dbReference type="NCBI Taxonomy" id="220685"/>
    <lineage>
        <taxon>Bacteria</taxon>
        <taxon>Bacillati</taxon>
        <taxon>Bacillota</taxon>
        <taxon>Bacilli</taxon>
        <taxon>Bacillales</taxon>
        <taxon>Bacillaceae</taxon>
        <taxon>Neobacillus</taxon>
    </lineage>
</organism>
<dbReference type="Gene3D" id="2.60.40.10">
    <property type="entry name" value="Immunoglobulins"/>
    <property type="match status" value="1"/>
</dbReference>
<dbReference type="Pfam" id="PF08531">
    <property type="entry name" value="Bac_rhamnosid_N"/>
    <property type="match status" value="1"/>
</dbReference>
<dbReference type="InterPro" id="IPR013737">
    <property type="entry name" value="Bac_rhamnosid_N"/>
</dbReference>
<gene>
    <name evidence="8" type="ORF">FB550_1011180</name>
</gene>
<keyword evidence="9" id="KW-1185">Reference proteome</keyword>
<evidence type="ECO:0000256" key="2">
    <source>
        <dbReference type="ARBA" id="ARBA00012652"/>
    </source>
</evidence>
<evidence type="ECO:0000259" key="5">
    <source>
        <dbReference type="Pfam" id="PF08531"/>
    </source>
</evidence>